<organism evidence="21 22">
    <name type="scientific">Callorhinchus milii</name>
    <name type="common">Ghost shark</name>
    <dbReference type="NCBI Taxonomy" id="7868"/>
    <lineage>
        <taxon>Eukaryota</taxon>
        <taxon>Metazoa</taxon>
        <taxon>Chordata</taxon>
        <taxon>Craniata</taxon>
        <taxon>Vertebrata</taxon>
        <taxon>Chondrichthyes</taxon>
        <taxon>Holocephali</taxon>
        <taxon>Chimaeriformes</taxon>
        <taxon>Callorhinchidae</taxon>
        <taxon>Callorhinchus</taxon>
    </lineage>
</organism>
<keyword evidence="22" id="KW-1185">Reference proteome</keyword>
<feature type="compositionally biased region" description="Basic residues" evidence="19">
    <location>
        <begin position="1364"/>
        <end position="1373"/>
    </location>
</feature>
<feature type="region of interest" description="Disordered" evidence="19">
    <location>
        <begin position="1472"/>
        <end position="1496"/>
    </location>
</feature>
<dbReference type="Pfam" id="PF06733">
    <property type="entry name" value="DEAD_2"/>
    <property type="match status" value="1"/>
</dbReference>
<keyword evidence="7" id="KW-0227">DNA damage</keyword>
<dbReference type="GO" id="GO:1990918">
    <property type="term" value="P:double-strand break repair involved in meiotic recombination"/>
    <property type="evidence" value="ECO:0007669"/>
    <property type="project" value="TreeGrafter"/>
</dbReference>
<evidence type="ECO:0000256" key="19">
    <source>
        <dbReference type="SAM" id="MobiDB-lite"/>
    </source>
</evidence>
<dbReference type="Proteomes" id="UP000314986">
    <property type="component" value="Unassembled WGS sequence"/>
</dbReference>
<evidence type="ECO:0000256" key="1">
    <source>
        <dbReference type="ARBA" id="ARBA00001966"/>
    </source>
</evidence>
<keyword evidence="5" id="KW-0479">Metal-binding</keyword>
<feature type="compositionally biased region" description="Basic residues" evidence="19">
    <location>
        <begin position="1274"/>
        <end position="1285"/>
    </location>
</feature>
<evidence type="ECO:0000256" key="17">
    <source>
        <dbReference type="ARBA" id="ARBA00048954"/>
    </source>
</evidence>
<reference evidence="21" key="5">
    <citation type="submission" date="2025-09" db="UniProtKB">
        <authorList>
            <consortium name="Ensembl"/>
        </authorList>
    </citation>
    <scope>IDENTIFICATION</scope>
</reference>
<gene>
    <name evidence="21" type="primary">brip1</name>
</gene>
<comment type="similarity">
    <text evidence="3">Belongs to the DEAD box helicase family. DEAH subfamily.</text>
</comment>
<evidence type="ECO:0000256" key="10">
    <source>
        <dbReference type="ARBA" id="ARBA00022840"/>
    </source>
</evidence>
<protein>
    <recommendedName>
        <fullName evidence="16">DNA 5'-3' helicase</fullName>
        <ecNumber evidence="16">5.6.2.3</ecNumber>
    </recommendedName>
    <alternativeName>
        <fullName evidence="18">DNA 5'-3' helicase FANCJ</fullName>
    </alternativeName>
</protein>
<evidence type="ECO:0000256" key="15">
    <source>
        <dbReference type="ARBA" id="ARBA00023242"/>
    </source>
</evidence>
<evidence type="ECO:0000259" key="20">
    <source>
        <dbReference type="PROSITE" id="PS51193"/>
    </source>
</evidence>
<dbReference type="SMART" id="SM00488">
    <property type="entry name" value="DEXDc2"/>
    <property type="match status" value="1"/>
</dbReference>
<dbReference type="SMART" id="SM00491">
    <property type="entry name" value="HELICc2"/>
    <property type="match status" value="1"/>
</dbReference>
<keyword evidence="8" id="KW-0378">Hydrolase</keyword>
<sequence length="1826" mass="205327">MASSESEYTIGGVKILFPCKAYPSQLAMMNSIIRGLNCRQHCLLESPTGSGKSLALLCSALAWQQSQYEKAAAGDSSSDCKKEGSTSLCNCDCHVARPSSAQTTAISQTAATSPDASASAKFSPYSDQDADNISRNTLASKLRAKMTASLIVVDDDFQVEKKRIREPLNDPPVRKRRCFEPGILYIDDESDGENAGSHKWNVDLNSKAQHVIPSPQISLPSTCTLCPCACTKTGKGENVAKRKQKGEKMHIPKIFFGTRTHKQITQITHELRRTAYSRVRMTILSSRDHTCVHPEVSSSHNRNEKCKELLEENSGKSCLYFHGVHKMKEQSSLQCVHGLHLAWDIEELLRVGKKIRACAYFAARELMQDADIVFCPYNYLLDPQIRASMEIQLKDQIVILDEAHNIENCAQESSSFTVSQNQLLFAREELDSMVNHDIRKTDHEPLRAVCYSFTNWLKESSGTLVEREYETSHRVWHGKEMLNVFHSWGLTSSTFPILQKHLAAVIEKEEKVITVDRREELIKLPTVSAPTQMVLKGLFMVLDFLFRDSSRFADDYRVAVLQTYMWTNQPDLADENGFFARPRNRRKARQKTSVLTLNFWCLNPAVAFSDLSGSLRTIVLTSGTLSPMESFSSELGVKFSIQLEANHVIDKSQVWVGTIGLGPKGRKLCATFQHTETFEFQDEIGDLLLHICQTVTRGVLCFLPSYKMLDKMQNRWRYTGLWNKLEEIKVVITEPQGGDKNDFDGLLKSYYNAIKDKGDKDGALLVAVCRGKVSEGLDFTDDNARAVVTIGIPFPNIKNLQIELKRKYNDQHSQTRGLLRGSQWYDIQAFRALNQALGRCIRHKNDWGALILVDDRFRNNPNRYINGLSKWVRQQVHHHPDFSSALQSLATFSKAQQEDVDTLHKSINKVLDVAPVGVGEGLLRTPVVQNKDLQSEISNAQVGIISPNCTLPGASTASRKFNADIIPPLPSCSSDTMRSVEVPGHQNDDPPTIVMTRTPLFRNSRVPGKGGNIGNTKSSTTIMQYFNKRPLTSTPIQTPPPQSHISTVDLTQDYADDWNILCNSVKNIQQKTERTASHCNGLSEKNQNSAAINITENILLNVVKCESQEKQIMYDSIGNSYNSSTSESPSSVSDSVCECEAEVIDEEEDNEKDDSLFFTPELFDEDPEEDYLMEAKQSSPQIADGTALEPESVETDSAKMFQSTNGEPVHLDRPARSNEKDMAGSIIRGDYLYPHPQAKDDNVPKLTVLIDSEEAASSHYQQVDEPAETDQKLSKRKHRLSRSRNKGINNSSALSRWNHQSDSPNMEIRTVSKLCVPKQEISSVCSEREPSHRKPSVRPRDRRKVMEHADVESRMNKHKDCTKRSNKNKQSRKHKDDFLKWNDLCKQNKSKKHKPRYAVDEKATKFNIVQEASVEMNNNKENVVKRKPVLSKVSDSTIIQNTGSSKTDSLDLIMPSYSLRGKRVKILRNRYDQSTTRVEKQNQLNDDQIAEGKDTSHSKTSTKAVFFKQRRNKFTKPYKIRALDSKQSTKNKRGARSKIVSAQLLAGCVQQGEECHGKTKADRETAPTVQFEVLMVEEYPSPVHTAFLQCEKDTIDTSGIGVQGNAHSEMLDCLPEIGKASASDNKINPIFYQGNNASVVEKENSELNLPTLTRFIPDTKIGSGLKINTSRNRNSYRKARGKKVSQKKRIPWHDLKEKQGLQPCQLGLYCVSCGSEIFADAPGLLVRAPCRSSSIAKLKTIFQNTTRKSKIPNLRCYCQNQPAQATNSEDILLVVEDERGISYLKERTQPYEATIISKGLVGSCSGLALPTAQYPWYRTGRRQRRQ</sequence>
<dbReference type="GO" id="GO:0051539">
    <property type="term" value="F:4 iron, 4 sulfur cluster binding"/>
    <property type="evidence" value="ECO:0007669"/>
    <property type="project" value="UniProtKB-KW"/>
</dbReference>
<evidence type="ECO:0000313" key="22">
    <source>
        <dbReference type="Proteomes" id="UP000314986"/>
    </source>
</evidence>
<evidence type="ECO:0000256" key="7">
    <source>
        <dbReference type="ARBA" id="ARBA00022763"/>
    </source>
</evidence>
<feature type="compositionally biased region" description="Polar residues" evidence="19">
    <location>
        <begin position="1472"/>
        <end position="1486"/>
    </location>
</feature>
<dbReference type="FunCoup" id="A0A4W3K6P0">
    <property type="interactions" value="584"/>
</dbReference>
<feature type="compositionally biased region" description="Low complexity" evidence="19">
    <location>
        <begin position="108"/>
        <end position="120"/>
    </location>
</feature>
<feature type="compositionally biased region" description="Polar residues" evidence="19">
    <location>
        <begin position="1287"/>
        <end position="1304"/>
    </location>
</feature>
<reference evidence="22" key="3">
    <citation type="journal article" date="2014" name="Nature">
        <title>Elephant shark genome provides unique insights into gnathostome evolution.</title>
        <authorList>
            <consortium name="International Elephant Shark Genome Sequencing Consortium"/>
            <person name="Venkatesh B."/>
            <person name="Lee A.P."/>
            <person name="Ravi V."/>
            <person name="Maurya A.K."/>
            <person name="Lian M.M."/>
            <person name="Swann J.B."/>
            <person name="Ohta Y."/>
            <person name="Flajnik M.F."/>
            <person name="Sutoh Y."/>
            <person name="Kasahara M."/>
            <person name="Hoon S."/>
            <person name="Gangu V."/>
            <person name="Roy S.W."/>
            <person name="Irimia M."/>
            <person name="Korzh V."/>
            <person name="Kondrychyn I."/>
            <person name="Lim Z.W."/>
            <person name="Tay B.H."/>
            <person name="Tohari S."/>
            <person name="Kong K.W."/>
            <person name="Ho S."/>
            <person name="Lorente-Galdos B."/>
            <person name="Quilez J."/>
            <person name="Marques-Bonet T."/>
            <person name="Raney B.J."/>
            <person name="Ingham P.W."/>
            <person name="Tay A."/>
            <person name="Hillier L.W."/>
            <person name="Minx P."/>
            <person name="Boehm T."/>
            <person name="Wilson R.K."/>
            <person name="Brenner S."/>
            <person name="Warren W.C."/>
        </authorList>
    </citation>
    <scope>NUCLEOTIDE SEQUENCE [LARGE SCALE GENOMIC DNA]</scope>
</reference>
<dbReference type="PANTHER" id="PTHR11472">
    <property type="entry name" value="DNA REPAIR DEAD HELICASE RAD3/XP-D SUBFAMILY MEMBER"/>
    <property type="match status" value="1"/>
</dbReference>
<dbReference type="Ensembl" id="ENSCMIT00000040501.1">
    <property type="protein sequence ID" value="ENSCMIP00000039930.1"/>
    <property type="gene ID" value="ENSCMIG00000016693.1"/>
</dbReference>
<dbReference type="GO" id="GO:0046872">
    <property type="term" value="F:metal ion binding"/>
    <property type="evidence" value="ECO:0007669"/>
    <property type="project" value="UniProtKB-KW"/>
</dbReference>
<dbReference type="STRING" id="7868.ENSCMIP00000039930"/>
<reference evidence="21" key="4">
    <citation type="submission" date="2025-08" db="UniProtKB">
        <authorList>
            <consortium name="Ensembl"/>
        </authorList>
    </citation>
    <scope>IDENTIFICATION</scope>
</reference>
<evidence type="ECO:0000256" key="3">
    <source>
        <dbReference type="ARBA" id="ARBA00008792"/>
    </source>
</evidence>
<evidence type="ECO:0000256" key="6">
    <source>
        <dbReference type="ARBA" id="ARBA00022741"/>
    </source>
</evidence>
<comment type="catalytic activity">
    <reaction evidence="17">
        <text>ATP + H2O = ADP + phosphate + H(+)</text>
        <dbReference type="Rhea" id="RHEA:13065"/>
        <dbReference type="ChEBI" id="CHEBI:15377"/>
        <dbReference type="ChEBI" id="CHEBI:15378"/>
        <dbReference type="ChEBI" id="CHEBI:30616"/>
        <dbReference type="ChEBI" id="CHEBI:43474"/>
        <dbReference type="ChEBI" id="CHEBI:456216"/>
        <dbReference type="EC" id="5.6.2.3"/>
    </reaction>
</comment>
<proteinExistence type="inferred from homology"/>
<keyword evidence="15" id="KW-0539">Nucleus</keyword>
<keyword evidence="11" id="KW-0408">Iron</keyword>
<dbReference type="CDD" id="cd18788">
    <property type="entry name" value="SF2_C_XPD"/>
    <property type="match status" value="1"/>
</dbReference>
<dbReference type="GO" id="GO:0003677">
    <property type="term" value="F:DNA binding"/>
    <property type="evidence" value="ECO:0007669"/>
    <property type="project" value="InterPro"/>
</dbReference>
<evidence type="ECO:0000256" key="9">
    <source>
        <dbReference type="ARBA" id="ARBA00022806"/>
    </source>
</evidence>
<reference evidence="22" key="1">
    <citation type="journal article" date="2006" name="Science">
        <title>Ancient noncoding elements conserved in the human genome.</title>
        <authorList>
            <person name="Venkatesh B."/>
            <person name="Kirkness E.F."/>
            <person name="Loh Y.H."/>
            <person name="Halpern A.L."/>
            <person name="Lee A.P."/>
            <person name="Johnson J."/>
            <person name="Dandona N."/>
            <person name="Viswanathan L.D."/>
            <person name="Tay A."/>
            <person name="Venter J.C."/>
            <person name="Strausberg R.L."/>
            <person name="Brenner S."/>
        </authorList>
    </citation>
    <scope>NUCLEOTIDE SEQUENCE [LARGE SCALE GENOMIC DNA]</scope>
</reference>
<dbReference type="PROSITE" id="PS51193">
    <property type="entry name" value="HELICASE_ATP_BIND_2"/>
    <property type="match status" value="1"/>
</dbReference>
<evidence type="ECO:0000313" key="21">
    <source>
        <dbReference type="Ensembl" id="ENSCMIP00000039930.1"/>
    </source>
</evidence>
<dbReference type="Pfam" id="PF13307">
    <property type="entry name" value="Helicase_C_2"/>
    <property type="match status" value="1"/>
</dbReference>
<evidence type="ECO:0000256" key="14">
    <source>
        <dbReference type="ARBA" id="ARBA00023235"/>
    </source>
</evidence>
<keyword evidence="13" id="KW-0234">DNA repair</keyword>
<feature type="domain" description="Helicase ATP-binding" evidence="20">
    <location>
        <begin position="11"/>
        <end position="450"/>
    </location>
</feature>
<evidence type="ECO:0000256" key="11">
    <source>
        <dbReference type="ARBA" id="ARBA00023004"/>
    </source>
</evidence>
<comment type="subcellular location">
    <subcellularLocation>
        <location evidence="2">Nucleus</location>
    </subcellularLocation>
</comment>
<keyword evidence="14" id="KW-0413">Isomerase</keyword>
<dbReference type="GO" id="GO:0005524">
    <property type="term" value="F:ATP binding"/>
    <property type="evidence" value="ECO:0007669"/>
    <property type="project" value="UniProtKB-KW"/>
</dbReference>
<feature type="compositionally biased region" description="Basic residues" evidence="19">
    <location>
        <begin position="1333"/>
        <end position="1343"/>
    </location>
</feature>
<dbReference type="InterPro" id="IPR045028">
    <property type="entry name" value="DinG/Rad3-like"/>
</dbReference>
<evidence type="ECO:0000256" key="13">
    <source>
        <dbReference type="ARBA" id="ARBA00023204"/>
    </source>
</evidence>
<dbReference type="Gene3D" id="3.40.50.300">
    <property type="entry name" value="P-loop containing nucleotide triphosphate hydrolases"/>
    <property type="match status" value="3"/>
</dbReference>
<feature type="compositionally biased region" description="Basic and acidic residues" evidence="19">
    <location>
        <begin position="1344"/>
        <end position="1363"/>
    </location>
</feature>
<dbReference type="InterPro" id="IPR010614">
    <property type="entry name" value="RAD3-like_helicase_DEAD"/>
</dbReference>
<evidence type="ECO:0000256" key="16">
    <source>
        <dbReference type="ARBA" id="ARBA00044969"/>
    </source>
</evidence>
<keyword evidence="4" id="KW-0004">4Fe-4S</keyword>
<dbReference type="NCBIfam" id="TIGR00604">
    <property type="entry name" value="rad3"/>
    <property type="match status" value="1"/>
</dbReference>
<dbReference type="GO" id="GO:0016818">
    <property type="term" value="F:hydrolase activity, acting on acid anhydrides, in phosphorus-containing anhydrides"/>
    <property type="evidence" value="ECO:0007669"/>
    <property type="project" value="InterPro"/>
</dbReference>
<evidence type="ECO:0000256" key="5">
    <source>
        <dbReference type="ARBA" id="ARBA00022723"/>
    </source>
</evidence>
<dbReference type="GeneTree" id="ENSGT00950000182970"/>
<dbReference type="InterPro" id="IPR006554">
    <property type="entry name" value="Helicase-like_DEXD_c2"/>
</dbReference>
<keyword evidence="6" id="KW-0547">Nucleotide-binding</keyword>
<dbReference type="PANTHER" id="PTHR11472:SF47">
    <property type="entry name" value="FANCONI ANEMIA GROUP J PROTEIN"/>
    <property type="match status" value="1"/>
</dbReference>
<comment type="cofactor">
    <cofactor evidence="1">
        <name>[4Fe-4S] cluster</name>
        <dbReference type="ChEBI" id="CHEBI:49883"/>
    </cofactor>
</comment>
<dbReference type="InterPro" id="IPR014013">
    <property type="entry name" value="Helic_SF1/SF2_ATP-bd_DinG/Rad3"/>
</dbReference>
<feature type="region of interest" description="Disordered" evidence="19">
    <location>
        <begin position="1257"/>
        <end position="1305"/>
    </location>
</feature>
<dbReference type="InterPro" id="IPR006555">
    <property type="entry name" value="ATP-dep_Helicase_C"/>
</dbReference>
<dbReference type="InterPro" id="IPR013020">
    <property type="entry name" value="Rad3/Chl1-like"/>
</dbReference>
<dbReference type="InterPro" id="IPR027417">
    <property type="entry name" value="P-loop_NTPase"/>
</dbReference>
<keyword evidence="9" id="KW-0347">Helicase</keyword>
<dbReference type="GO" id="GO:0005634">
    <property type="term" value="C:nucleus"/>
    <property type="evidence" value="ECO:0007669"/>
    <property type="project" value="UniProtKB-SubCell"/>
</dbReference>
<name>A0A4W3K6P0_CALMI</name>
<dbReference type="FunFam" id="3.40.50.300:FF:000977">
    <property type="entry name" value="BRCA1 interacting protein C-terminal helicase 1"/>
    <property type="match status" value="1"/>
</dbReference>
<evidence type="ECO:0000256" key="12">
    <source>
        <dbReference type="ARBA" id="ARBA00023014"/>
    </source>
</evidence>
<dbReference type="InParanoid" id="A0A4W3K6P0"/>
<evidence type="ECO:0000256" key="18">
    <source>
        <dbReference type="ARBA" id="ARBA00082714"/>
    </source>
</evidence>
<keyword evidence="12" id="KW-0411">Iron-sulfur</keyword>
<reference evidence="22" key="2">
    <citation type="journal article" date="2007" name="PLoS Biol.">
        <title>Survey sequencing and comparative analysis of the elephant shark (Callorhinchus milii) genome.</title>
        <authorList>
            <person name="Venkatesh B."/>
            <person name="Kirkness E.F."/>
            <person name="Loh Y.H."/>
            <person name="Halpern A.L."/>
            <person name="Lee A.P."/>
            <person name="Johnson J."/>
            <person name="Dandona N."/>
            <person name="Viswanathan L.D."/>
            <person name="Tay A."/>
            <person name="Venter J.C."/>
            <person name="Strausberg R.L."/>
            <person name="Brenner S."/>
        </authorList>
    </citation>
    <scope>NUCLEOTIDE SEQUENCE [LARGE SCALE GENOMIC DNA]</scope>
</reference>
<keyword evidence="10" id="KW-0067">ATP-binding</keyword>
<dbReference type="FunFam" id="3.40.50.300:FF:000731">
    <property type="entry name" value="Fanconi anemia group J protein homolog"/>
    <property type="match status" value="1"/>
</dbReference>
<evidence type="ECO:0000256" key="2">
    <source>
        <dbReference type="ARBA" id="ARBA00004123"/>
    </source>
</evidence>
<feature type="region of interest" description="Disordered" evidence="19">
    <location>
        <begin position="108"/>
        <end position="127"/>
    </location>
</feature>
<feature type="region of interest" description="Disordered" evidence="19">
    <location>
        <begin position="1321"/>
        <end position="1375"/>
    </location>
</feature>
<dbReference type="GO" id="GO:0006289">
    <property type="term" value="P:nucleotide-excision repair"/>
    <property type="evidence" value="ECO:0007669"/>
    <property type="project" value="TreeGrafter"/>
</dbReference>
<dbReference type="GO" id="GO:0043139">
    <property type="term" value="F:5'-3' DNA helicase activity"/>
    <property type="evidence" value="ECO:0007669"/>
    <property type="project" value="UniProtKB-EC"/>
</dbReference>
<dbReference type="SUPFAM" id="SSF52540">
    <property type="entry name" value="P-loop containing nucleoside triphosphate hydrolases"/>
    <property type="match status" value="2"/>
</dbReference>
<accession>A0A4W3K6P0</accession>
<dbReference type="EC" id="5.6.2.3" evidence="16"/>
<evidence type="ECO:0000256" key="8">
    <source>
        <dbReference type="ARBA" id="ARBA00022801"/>
    </source>
</evidence>
<evidence type="ECO:0000256" key="4">
    <source>
        <dbReference type="ARBA" id="ARBA00022485"/>
    </source>
</evidence>